<keyword evidence="3" id="KW-0645">Protease</keyword>
<evidence type="ECO:0000256" key="4">
    <source>
        <dbReference type="ARBA" id="ARBA00022692"/>
    </source>
</evidence>
<dbReference type="GO" id="GO:0006508">
    <property type="term" value="P:proteolysis"/>
    <property type="evidence" value="ECO:0007669"/>
    <property type="project" value="UniProtKB-KW"/>
</dbReference>
<organism evidence="9 10">
    <name type="scientific">Anaerocolumna aminovalerica</name>
    <dbReference type="NCBI Taxonomy" id="1527"/>
    <lineage>
        <taxon>Bacteria</taxon>
        <taxon>Bacillati</taxon>
        <taxon>Bacillota</taxon>
        <taxon>Clostridia</taxon>
        <taxon>Lachnospirales</taxon>
        <taxon>Lachnospiraceae</taxon>
        <taxon>Anaerocolumna</taxon>
    </lineage>
</organism>
<keyword evidence="7 8" id="KW-0472">Membrane</keyword>
<evidence type="ECO:0000256" key="5">
    <source>
        <dbReference type="ARBA" id="ARBA00022801"/>
    </source>
</evidence>
<dbReference type="EMBL" id="FOWD01000012">
    <property type="protein sequence ID" value="SFO19584.1"/>
    <property type="molecule type" value="Genomic_DNA"/>
</dbReference>
<keyword evidence="10" id="KW-1185">Reference proteome</keyword>
<evidence type="ECO:0000256" key="2">
    <source>
        <dbReference type="ARBA" id="ARBA00022654"/>
    </source>
</evidence>
<feature type="transmembrane region" description="Helical" evidence="8">
    <location>
        <begin position="26"/>
        <end position="51"/>
    </location>
</feature>
<evidence type="ECO:0000256" key="7">
    <source>
        <dbReference type="ARBA" id="ARBA00023136"/>
    </source>
</evidence>
<accession>A0A1I5F779</accession>
<evidence type="ECO:0000256" key="6">
    <source>
        <dbReference type="ARBA" id="ARBA00022989"/>
    </source>
</evidence>
<reference evidence="9 10" key="1">
    <citation type="submission" date="2016-10" db="EMBL/GenBank/DDBJ databases">
        <authorList>
            <person name="de Groot N.N."/>
        </authorList>
    </citation>
    <scope>NUCLEOTIDE SEQUENCE [LARGE SCALE GENOMIC DNA]</scope>
    <source>
        <strain evidence="9 10">DSM 1283</strain>
    </source>
</reference>
<keyword evidence="1" id="KW-1003">Cell membrane</keyword>
<gene>
    <name evidence="9" type="ORF">SAMN04489757_11283</name>
</gene>
<keyword evidence="5" id="KW-0378">Hydrolase</keyword>
<dbReference type="GO" id="GO:0008233">
    <property type="term" value="F:peptidase activity"/>
    <property type="evidence" value="ECO:0007669"/>
    <property type="project" value="UniProtKB-KW"/>
</dbReference>
<dbReference type="STRING" id="1527.SAMN04489757_11283"/>
<evidence type="ECO:0000313" key="10">
    <source>
        <dbReference type="Proteomes" id="UP000198806"/>
    </source>
</evidence>
<dbReference type="GO" id="GO:0009372">
    <property type="term" value="P:quorum sensing"/>
    <property type="evidence" value="ECO:0007669"/>
    <property type="project" value="UniProtKB-KW"/>
</dbReference>
<evidence type="ECO:0000256" key="8">
    <source>
        <dbReference type="SAM" id="Phobius"/>
    </source>
</evidence>
<keyword evidence="2" id="KW-0673">Quorum sensing</keyword>
<dbReference type="GO" id="GO:0016020">
    <property type="term" value="C:membrane"/>
    <property type="evidence" value="ECO:0007669"/>
    <property type="project" value="InterPro"/>
</dbReference>
<keyword evidence="6 8" id="KW-1133">Transmembrane helix</keyword>
<proteinExistence type="predicted"/>
<dbReference type="Pfam" id="PF04647">
    <property type="entry name" value="AgrB"/>
    <property type="match status" value="1"/>
</dbReference>
<evidence type="ECO:0000256" key="3">
    <source>
        <dbReference type="ARBA" id="ARBA00022670"/>
    </source>
</evidence>
<dbReference type="InterPro" id="IPR006741">
    <property type="entry name" value="AgrB"/>
</dbReference>
<dbReference type="Proteomes" id="UP000198806">
    <property type="component" value="Unassembled WGS sequence"/>
</dbReference>
<dbReference type="AlphaFoldDB" id="A0A1I5F779"/>
<sequence length="52" mass="6112">MINFLSNYIVNFFVKKEFIKNEEKPIYVYGYQIILMSLLGILIISILGIILK</sequence>
<protein>
    <submittedName>
        <fullName evidence="9">Accessory gene regulator B</fullName>
    </submittedName>
</protein>
<keyword evidence="4 8" id="KW-0812">Transmembrane</keyword>
<name>A0A1I5F779_9FIRM</name>
<evidence type="ECO:0000313" key="9">
    <source>
        <dbReference type="EMBL" id="SFO19584.1"/>
    </source>
</evidence>
<evidence type="ECO:0000256" key="1">
    <source>
        <dbReference type="ARBA" id="ARBA00022475"/>
    </source>
</evidence>
<dbReference type="RefSeq" id="WP_091686176.1">
    <property type="nucleotide sequence ID" value="NZ_BAABFM010000014.1"/>
</dbReference>